<feature type="binding site" evidence="1">
    <location>
        <position position="305"/>
    </location>
    <ligand>
        <name>Zn(2+)</name>
        <dbReference type="ChEBI" id="CHEBI:29105"/>
    </ligand>
</feature>
<dbReference type="CDD" id="cd04793">
    <property type="entry name" value="LanC"/>
    <property type="match status" value="1"/>
</dbReference>
<dbReference type="Proteomes" id="UP000274601">
    <property type="component" value="Unassembled WGS sequence"/>
</dbReference>
<keyword evidence="1" id="KW-0479">Metal-binding</keyword>
<feature type="binding site" evidence="1">
    <location>
        <position position="355"/>
    </location>
    <ligand>
        <name>Zn(2+)</name>
        <dbReference type="ChEBI" id="CHEBI:29105"/>
    </ligand>
</feature>
<dbReference type="SUPFAM" id="SSF158745">
    <property type="entry name" value="LanC-like"/>
    <property type="match status" value="1"/>
</dbReference>
<dbReference type="PRINTS" id="PR01950">
    <property type="entry name" value="LANCSUPER"/>
</dbReference>
<dbReference type="SMART" id="SM01260">
    <property type="entry name" value="LANC_like"/>
    <property type="match status" value="1"/>
</dbReference>
<feature type="region of interest" description="Disordered" evidence="2">
    <location>
        <begin position="1"/>
        <end position="21"/>
    </location>
</feature>
<evidence type="ECO:0000313" key="4">
    <source>
        <dbReference type="Proteomes" id="UP000274601"/>
    </source>
</evidence>
<accession>A0A495Q9U4</accession>
<dbReference type="InterPro" id="IPR033889">
    <property type="entry name" value="LanC"/>
</dbReference>
<dbReference type="PRINTS" id="PR01955">
    <property type="entry name" value="LANCFRANKIA"/>
</dbReference>
<feature type="binding site" evidence="1">
    <location>
        <position position="354"/>
    </location>
    <ligand>
        <name>Zn(2+)</name>
        <dbReference type="ChEBI" id="CHEBI:29105"/>
    </ligand>
</feature>
<dbReference type="GO" id="GO:0031179">
    <property type="term" value="P:peptide modification"/>
    <property type="evidence" value="ECO:0007669"/>
    <property type="project" value="InterPro"/>
</dbReference>
<keyword evidence="4" id="KW-1185">Reference proteome</keyword>
<evidence type="ECO:0000313" key="3">
    <source>
        <dbReference type="EMBL" id="RKS68111.1"/>
    </source>
</evidence>
<protein>
    <submittedName>
        <fullName evidence="3">Lanthionine synthetase-like protein</fullName>
    </submittedName>
</protein>
<dbReference type="Gene3D" id="1.50.10.20">
    <property type="match status" value="1"/>
</dbReference>
<sequence>MTAQVSRPLSSPPPAPRSPAEMHPSRWFALAVADLLADLAAAPFPGSIGEQVRRQSLAYGAPGIALLHIELAALGERSWDRAHDWLTYATGRAVASGPDSHLFYGAPAVAHALACAAQTKPGRYGRALEILDTAIRADVRARLDAAHARIDAGGLAALAEFDVIRGLTGFGSYLLRRHRDDELTRDVLTYLVRLTTPVDGPDGLPLPGWWTASGSSGKSDAAFPRGHSNNGLAHGIAGPLALLSVAALDGVTVEHHHTAITTILAWFDQWLTGTGSGPAWPYTINHAELAASRRERLGHARPSWCYGAAGVARSQQLAALAIGDPHRREAAETILAEALSDPLQRAATTDTSLCHGFAGLAHIAATAAADAAPSTGRLSTVVSGLLDAVYPADSDARAAADAALQQTTAGAHFLEGAVGTALAVLMPATGVPPRSGWDCCLLTPRPAARLGEGRVD</sequence>
<evidence type="ECO:0000256" key="2">
    <source>
        <dbReference type="SAM" id="MobiDB-lite"/>
    </source>
</evidence>
<comment type="caution">
    <text evidence="3">The sequence shown here is derived from an EMBL/GenBank/DDBJ whole genome shotgun (WGS) entry which is preliminary data.</text>
</comment>
<name>A0A495Q9U4_9ACTN</name>
<reference evidence="3 4" key="1">
    <citation type="submission" date="2018-10" db="EMBL/GenBank/DDBJ databases">
        <title>Genomic Encyclopedia of Archaeal and Bacterial Type Strains, Phase II (KMG-II): from individual species to whole genera.</title>
        <authorList>
            <person name="Goeker M."/>
        </authorList>
    </citation>
    <scope>NUCLEOTIDE SEQUENCE [LARGE SCALE GENOMIC DNA]</scope>
    <source>
        <strain evidence="3 4">DSM 43383</strain>
    </source>
</reference>
<evidence type="ECO:0000256" key="1">
    <source>
        <dbReference type="PIRSR" id="PIRSR607822-1"/>
    </source>
</evidence>
<dbReference type="Pfam" id="PF05147">
    <property type="entry name" value="LANC_like"/>
    <property type="match status" value="1"/>
</dbReference>
<keyword evidence="1" id="KW-0862">Zinc</keyword>
<gene>
    <name evidence="3" type="ORF">BZB76_6355</name>
</gene>
<dbReference type="RefSeq" id="WP_211343290.1">
    <property type="nucleotide sequence ID" value="NZ_RBWU01000008.1"/>
</dbReference>
<dbReference type="AlphaFoldDB" id="A0A495Q9U4"/>
<dbReference type="GO" id="GO:0046872">
    <property type="term" value="F:metal ion binding"/>
    <property type="evidence" value="ECO:0007669"/>
    <property type="project" value="UniProtKB-KW"/>
</dbReference>
<dbReference type="EMBL" id="RBWU01000008">
    <property type="protein sequence ID" value="RKS68111.1"/>
    <property type="molecule type" value="Genomic_DNA"/>
</dbReference>
<proteinExistence type="predicted"/>
<dbReference type="InterPro" id="IPR007822">
    <property type="entry name" value="LANC-like"/>
</dbReference>
<organism evidence="3 4">
    <name type="scientific">Actinomadura pelletieri DSM 43383</name>
    <dbReference type="NCBI Taxonomy" id="1120940"/>
    <lineage>
        <taxon>Bacteria</taxon>
        <taxon>Bacillati</taxon>
        <taxon>Actinomycetota</taxon>
        <taxon>Actinomycetes</taxon>
        <taxon>Streptosporangiales</taxon>
        <taxon>Thermomonosporaceae</taxon>
        <taxon>Actinomadura</taxon>
    </lineage>
</organism>